<proteinExistence type="predicted"/>
<accession>A0A1X7UUE3</accession>
<dbReference type="EnsemblMetazoa" id="Aqu2.1.31286_001">
    <property type="protein sequence ID" value="Aqu2.1.31286_001"/>
    <property type="gene ID" value="Aqu2.1.31286"/>
</dbReference>
<sequence length="72" mass="8350">MRGALHYYILKWIQSAPVIGINPPDEVCSFIQDRITCDIPDNHYEIVFVSMIDESTLVMEGETMKEAFMCHR</sequence>
<dbReference type="AlphaFoldDB" id="A0A1X7UUE3"/>
<reference evidence="1" key="1">
    <citation type="submission" date="2017-05" db="UniProtKB">
        <authorList>
            <consortium name="EnsemblMetazoa"/>
        </authorList>
    </citation>
    <scope>IDENTIFICATION</scope>
</reference>
<organism evidence="1">
    <name type="scientific">Amphimedon queenslandica</name>
    <name type="common">Sponge</name>
    <dbReference type="NCBI Taxonomy" id="400682"/>
    <lineage>
        <taxon>Eukaryota</taxon>
        <taxon>Metazoa</taxon>
        <taxon>Porifera</taxon>
        <taxon>Demospongiae</taxon>
        <taxon>Heteroscleromorpha</taxon>
        <taxon>Haplosclerida</taxon>
        <taxon>Niphatidae</taxon>
        <taxon>Amphimedon</taxon>
    </lineage>
</organism>
<evidence type="ECO:0000313" key="1">
    <source>
        <dbReference type="EnsemblMetazoa" id="Aqu2.1.31286_001"/>
    </source>
</evidence>
<dbReference type="InParanoid" id="A0A1X7UUE3"/>
<protein>
    <submittedName>
        <fullName evidence="1">Uncharacterized protein</fullName>
    </submittedName>
</protein>
<name>A0A1X7UUE3_AMPQE</name>